<reference evidence="1" key="1">
    <citation type="submission" date="2024-03" db="EMBL/GenBank/DDBJ databases">
        <title>Diverse circular DNA viruses in blood, oral, and fecal samples of captive lemurs.</title>
        <authorList>
            <person name="Paietta E.N."/>
            <person name="Kraberger S."/>
            <person name="Lund M.C."/>
            <person name="Custer J.M."/>
            <person name="Vargas K.M."/>
            <person name="Ehmke E.E."/>
            <person name="Yoder A.D."/>
            <person name="Varsani A."/>
        </authorList>
    </citation>
    <scope>NUCLEOTIDE SEQUENCE</scope>
    <source>
        <strain evidence="1">Duke_24FS_81</strain>
        <strain evidence="2">Duke_26_65</strain>
    </source>
</reference>
<evidence type="ECO:0000313" key="2">
    <source>
        <dbReference type="EMBL" id="XCD06987.1"/>
    </source>
</evidence>
<dbReference type="EMBL" id="PP511554">
    <property type="protein sequence ID" value="XCD05395.1"/>
    <property type="molecule type" value="Genomic_DNA"/>
</dbReference>
<protein>
    <submittedName>
        <fullName evidence="1">Uncharacterized protein</fullName>
    </submittedName>
</protein>
<sequence length="81" mass="8279">MSAFEDEFERGLFRAGVKMLQVAQNSARSNNDFNSLGASDTSGAYSLKGASTPSGESSQSSAGLGSILGSASAAMNLFGMF</sequence>
<accession>A0AAU8B382</accession>
<proteinExistence type="predicted"/>
<evidence type="ECO:0000313" key="1">
    <source>
        <dbReference type="EMBL" id="XCD05395.1"/>
    </source>
</evidence>
<name>A0AAU8B382_9VIRU</name>
<dbReference type="EMBL" id="PP511736">
    <property type="protein sequence ID" value="XCD06987.1"/>
    <property type="molecule type" value="Genomic_DNA"/>
</dbReference>
<organism evidence="1">
    <name type="scientific">Dulem virus 165</name>
    <dbReference type="NCBI Taxonomy" id="3145642"/>
    <lineage>
        <taxon>Viruses</taxon>
        <taxon>Monodnaviria</taxon>
        <taxon>Sangervirae</taxon>
        <taxon>Phixviricota</taxon>
        <taxon>Malgrandaviricetes</taxon>
        <taxon>Petitvirales</taxon>
        <taxon>Microviridae</taxon>
        <taxon>Microvirus</taxon>
    </lineage>
</organism>